<comment type="caution">
    <text evidence="2">The sequence shown here is derived from an EMBL/GenBank/DDBJ whole genome shotgun (WGS) entry which is preliminary data.</text>
</comment>
<feature type="compositionally biased region" description="Acidic residues" evidence="1">
    <location>
        <begin position="54"/>
        <end position="63"/>
    </location>
</feature>
<dbReference type="EMBL" id="JBHTBL010000001">
    <property type="protein sequence ID" value="MFC7323242.1"/>
    <property type="molecule type" value="Genomic_DNA"/>
</dbReference>
<feature type="region of interest" description="Disordered" evidence="1">
    <location>
        <begin position="49"/>
        <end position="70"/>
    </location>
</feature>
<organism evidence="2 3">
    <name type="scientific">Halorubrum rutilum</name>
    <dbReference type="NCBI Taxonomy" id="1364933"/>
    <lineage>
        <taxon>Archaea</taxon>
        <taxon>Methanobacteriati</taxon>
        <taxon>Methanobacteriota</taxon>
        <taxon>Stenosarchaea group</taxon>
        <taxon>Halobacteria</taxon>
        <taxon>Halobacteriales</taxon>
        <taxon>Haloferacaceae</taxon>
        <taxon>Halorubrum</taxon>
    </lineage>
</organism>
<evidence type="ECO:0000313" key="3">
    <source>
        <dbReference type="Proteomes" id="UP001596545"/>
    </source>
</evidence>
<dbReference type="Proteomes" id="UP001596545">
    <property type="component" value="Unassembled WGS sequence"/>
</dbReference>
<sequence>MALPNVNQIVDPTTVREFAADRVDARTVVREFFQDEDVPDGAGEEYEIPVPAEELGEPEEVEPGADTSYDREEYGRPRIVRQIFKKGSKIPEEDINDNVFDLLQDHFDGHAKNMAKRLDRAAFAVLDGAAPAGEAVGDADGTLSFQDVNAGATELANRGEDGFTADMALVGPTGKESITNFLAERGTDIGDEVVRNGEIGEFGGITYMFTTNVALNATANPEAILVDSSQFGYEGEWQPVDTDQKTDFDADSIKTKIKAAYGWTEKFSEAAVRVEG</sequence>
<dbReference type="Pfam" id="PF25209">
    <property type="entry name" value="Phage_capsid_4"/>
    <property type="match status" value="1"/>
</dbReference>
<dbReference type="RefSeq" id="WP_256407342.1">
    <property type="nucleotide sequence ID" value="NZ_JANHDN010000001.1"/>
</dbReference>
<reference evidence="2 3" key="1">
    <citation type="journal article" date="2019" name="Int. J. Syst. Evol. Microbiol.">
        <title>The Global Catalogue of Microorganisms (GCM) 10K type strain sequencing project: providing services to taxonomists for standard genome sequencing and annotation.</title>
        <authorList>
            <consortium name="The Broad Institute Genomics Platform"/>
            <consortium name="The Broad Institute Genome Sequencing Center for Infectious Disease"/>
            <person name="Wu L."/>
            <person name="Ma J."/>
        </authorList>
    </citation>
    <scope>NUCLEOTIDE SEQUENCE [LARGE SCALE GENOMIC DNA]</scope>
    <source>
        <strain evidence="2 3">CGMCC 1.12554</strain>
    </source>
</reference>
<evidence type="ECO:0000256" key="1">
    <source>
        <dbReference type="SAM" id="MobiDB-lite"/>
    </source>
</evidence>
<protein>
    <recommendedName>
        <fullName evidence="4">Major capsid protein</fullName>
    </recommendedName>
</protein>
<name>A0ABD6AGD7_9EURY</name>
<accession>A0ABD6AGD7</accession>
<evidence type="ECO:0000313" key="2">
    <source>
        <dbReference type="EMBL" id="MFC7323242.1"/>
    </source>
</evidence>
<dbReference type="AlphaFoldDB" id="A0ABD6AGD7"/>
<proteinExistence type="predicted"/>
<evidence type="ECO:0008006" key="4">
    <source>
        <dbReference type="Google" id="ProtNLM"/>
    </source>
</evidence>
<gene>
    <name evidence="2" type="ORF">ACFQMF_01480</name>
</gene>
<keyword evidence="3" id="KW-1185">Reference proteome</keyword>